<accession>A0AB35N2E6</accession>
<proteinExistence type="predicted"/>
<dbReference type="RefSeq" id="WP_135457264.1">
    <property type="nucleotide sequence ID" value="NZ_JAUYVL010000019.1"/>
</dbReference>
<sequence>MFNSNDVIDSSKNTTNVVAIKAPMKWVVSDPVHGNTHFDVQSRIVKYPQLKQVILQLNTGVYSLHMKEYSLKSLGQYRRGIDVFLLYLNEHQQITDVSVCGYAFLYSYLKWFQSRPIQEGERRGRLRKSLMIARLIPKLLLSLAEIYPEQVHPDVLIGHVPCVRGIPSSPREPYSKREFRSILKTCKQIIEQDKNGKWSGADSVVLAAAAVLMSIYTLANKTDILRLTVDSMYPHPHDPERRVCFAFYKPRAQHRTIVKDFDVGDETTREMIAESRLFHTSAKSLFMYLKERSDQYRSVEGLENGQSIWLYRINVFSRTSEKVTTLKAGYLDSSRNTNQNSAAPLDVITNMFELMDDEDKPLRIRLSRLRPTCVQVLRRYGSIASVSRILGHKLRFGQGISLTTYRHYLKTSPEQQARFSLLLERLHDYSITGKISSWIQYEKDYGLTSEQQNELQLIQSDNRFKTHVGSCKNPKNHEQMNSQGPSCLDFMQCLLCPHMVILETDLWRLFSFQKALRHDFESGRIPSHVWIKRYGAYLQILEKDLPDAFKHRPLVVSKARKRAEDSPYPLWALNESSYLISMLKDMEAVS</sequence>
<evidence type="ECO:0000313" key="1">
    <source>
        <dbReference type="EMBL" id="MDP2503259.1"/>
    </source>
</evidence>
<dbReference type="AlphaFoldDB" id="A0AB35N2E6"/>
<reference evidence="1" key="1">
    <citation type="submission" date="2023-07" db="EMBL/GenBank/DDBJ databases">
        <title>Genome content predicts the carbon catabolic preferences of heterotrophic bacteria.</title>
        <authorList>
            <person name="Gralka M."/>
        </authorList>
    </citation>
    <scope>NUCLEOTIDE SEQUENCE</scope>
    <source>
        <strain evidence="1">6E02</strain>
    </source>
</reference>
<protein>
    <recommendedName>
        <fullName evidence="3">Site-specific integrase</fullName>
    </recommendedName>
</protein>
<gene>
    <name evidence="1" type="ORF">Q8W42_21380</name>
</gene>
<dbReference type="Proteomes" id="UP001177935">
    <property type="component" value="Unassembled WGS sequence"/>
</dbReference>
<evidence type="ECO:0008006" key="3">
    <source>
        <dbReference type="Google" id="ProtNLM"/>
    </source>
</evidence>
<comment type="caution">
    <text evidence="1">The sequence shown here is derived from an EMBL/GenBank/DDBJ whole genome shotgun (WGS) entry which is preliminary data.</text>
</comment>
<dbReference type="EMBL" id="JAUYVL010000019">
    <property type="protein sequence ID" value="MDP2503259.1"/>
    <property type="molecule type" value="Genomic_DNA"/>
</dbReference>
<organism evidence="1 2">
    <name type="scientific">Vibrio splendidus</name>
    <dbReference type="NCBI Taxonomy" id="29497"/>
    <lineage>
        <taxon>Bacteria</taxon>
        <taxon>Pseudomonadati</taxon>
        <taxon>Pseudomonadota</taxon>
        <taxon>Gammaproteobacteria</taxon>
        <taxon>Vibrionales</taxon>
        <taxon>Vibrionaceae</taxon>
        <taxon>Vibrio</taxon>
    </lineage>
</organism>
<name>A0AB35N2E6_VIBSP</name>
<evidence type="ECO:0000313" key="2">
    <source>
        <dbReference type="Proteomes" id="UP001177935"/>
    </source>
</evidence>